<dbReference type="Proteomes" id="UP000291831">
    <property type="component" value="Unassembled WGS sequence"/>
</dbReference>
<comment type="caution">
    <text evidence="2">The sequence shown here is derived from an EMBL/GenBank/DDBJ whole genome shotgun (WGS) entry which is preliminary data.</text>
</comment>
<feature type="transmembrane region" description="Helical" evidence="1">
    <location>
        <begin position="101"/>
        <end position="123"/>
    </location>
</feature>
<name>A0A8B3S3R3_9EURY</name>
<protein>
    <submittedName>
        <fullName evidence="2">Uncharacterized protein</fullName>
    </submittedName>
</protein>
<accession>A0A8B3S3R3</accession>
<evidence type="ECO:0000313" key="3">
    <source>
        <dbReference type="Proteomes" id="UP000291831"/>
    </source>
</evidence>
<keyword evidence="1" id="KW-0472">Membrane</keyword>
<dbReference type="EMBL" id="RPGO01000016">
    <property type="protein sequence ID" value="RZB31436.1"/>
    <property type="molecule type" value="Genomic_DNA"/>
</dbReference>
<dbReference type="AlphaFoldDB" id="A0A8B3S3R3"/>
<evidence type="ECO:0000256" key="1">
    <source>
        <dbReference type="SAM" id="Phobius"/>
    </source>
</evidence>
<organism evidence="2 3">
    <name type="scientific">Candidatus Argoarchaeum ethanivorans</name>
    <dbReference type="NCBI Taxonomy" id="2608793"/>
    <lineage>
        <taxon>Archaea</taxon>
        <taxon>Methanobacteriati</taxon>
        <taxon>Methanobacteriota</taxon>
        <taxon>Stenosarchaea group</taxon>
        <taxon>Methanomicrobia</taxon>
        <taxon>Methanosarcinales</taxon>
        <taxon>Methanosarcinales incertae sedis</taxon>
        <taxon>GOM Arc I cluster</taxon>
        <taxon>Candidatus Argoarchaeum</taxon>
    </lineage>
</organism>
<feature type="transmembrane region" description="Helical" evidence="1">
    <location>
        <begin position="6"/>
        <end position="21"/>
    </location>
</feature>
<proteinExistence type="predicted"/>
<gene>
    <name evidence="2" type="ORF">AEth_00694</name>
</gene>
<evidence type="ECO:0000313" key="2">
    <source>
        <dbReference type="EMBL" id="RZB31436.1"/>
    </source>
</evidence>
<keyword evidence="1" id="KW-1133">Transmembrane helix</keyword>
<keyword evidence="1" id="KW-0812">Transmembrane</keyword>
<sequence length="124" mass="14468">MIDEILMYAFVVFWIAWVAVSKKEPGRWLIRFCEGPLTTFATFIDQNVIKMADFFVWSSKNPVAALQIKKEEVKLKVIKPVGITEDIKESRKRYPGELPRLTLGASLFLILLLFLIYLILYLLW</sequence>
<reference evidence="3" key="1">
    <citation type="submission" date="2019-01" db="EMBL/GenBank/DDBJ databases">
        <title>Anaerobic oxidation of ethane by archaea from a marine hydrocarbon seep.</title>
        <authorList>
            <person name="Musat F."/>
        </authorList>
    </citation>
    <scope>NUCLEOTIDE SEQUENCE [LARGE SCALE GENOMIC DNA]</scope>
</reference>